<accession>A0A2S2N9I7</accession>
<dbReference type="AlphaFoldDB" id="A0A2S2N9I7"/>
<gene>
    <name evidence="1" type="ORF">g.106278</name>
</gene>
<protein>
    <submittedName>
        <fullName evidence="1">Uncharacterized protein</fullName>
    </submittedName>
</protein>
<sequence>MTDRSDDEKSSILDTVEADKKSIKKSTSQKWKDIKKMKTPIKKYKKNVSYREKIYQVFKDKRIRNDITNSISVRRSSGRITTTQFDADEKSTDYWTLTHYKTKNIKHIESNDRWKHTKCSVKLAITDRLMDQKISKLLNEVVV</sequence>
<name>A0A2S2N9I7_SCHGA</name>
<dbReference type="EMBL" id="GGMR01001149">
    <property type="protein sequence ID" value="MBY13768.1"/>
    <property type="molecule type" value="Transcribed_RNA"/>
</dbReference>
<reference evidence="1" key="1">
    <citation type="submission" date="2018-04" db="EMBL/GenBank/DDBJ databases">
        <title>Transcriptome of Schizaphis graminum biotype I.</title>
        <authorList>
            <person name="Scully E.D."/>
            <person name="Geib S.M."/>
            <person name="Palmer N.A."/>
            <person name="Koch K."/>
            <person name="Bradshaw J."/>
            <person name="Heng-Moss T."/>
            <person name="Sarath G."/>
        </authorList>
    </citation>
    <scope>NUCLEOTIDE SEQUENCE</scope>
</reference>
<organism evidence="1">
    <name type="scientific">Schizaphis graminum</name>
    <name type="common">Green bug aphid</name>
    <dbReference type="NCBI Taxonomy" id="13262"/>
    <lineage>
        <taxon>Eukaryota</taxon>
        <taxon>Metazoa</taxon>
        <taxon>Ecdysozoa</taxon>
        <taxon>Arthropoda</taxon>
        <taxon>Hexapoda</taxon>
        <taxon>Insecta</taxon>
        <taxon>Pterygota</taxon>
        <taxon>Neoptera</taxon>
        <taxon>Paraneoptera</taxon>
        <taxon>Hemiptera</taxon>
        <taxon>Sternorrhyncha</taxon>
        <taxon>Aphidomorpha</taxon>
        <taxon>Aphidoidea</taxon>
        <taxon>Aphididae</taxon>
        <taxon>Aphidini</taxon>
        <taxon>Schizaphis</taxon>
    </lineage>
</organism>
<evidence type="ECO:0000313" key="1">
    <source>
        <dbReference type="EMBL" id="MBY13768.1"/>
    </source>
</evidence>
<proteinExistence type="predicted"/>